<dbReference type="OrthoDB" id="6159439at2759"/>
<keyword evidence="8" id="KW-0539">Nucleus</keyword>
<protein>
    <submittedName>
        <fullName evidence="12">Vitamin D3 receptor B</fullName>
    </submittedName>
</protein>
<comment type="caution">
    <text evidence="12">The sequence shown here is derived from an EMBL/GenBank/DDBJ whole genome shotgun (WGS) entry which is preliminary data.</text>
</comment>
<evidence type="ECO:0000313" key="12">
    <source>
        <dbReference type="EMBL" id="ROT79378.1"/>
    </source>
</evidence>
<dbReference type="Gene3D" id="1.10.565.10">
    <property type="entry name" value="Retinoid X Receptor"/>
    <property type="match status" value="1"/>
</dbReference>
<keyword evidence="5" id="KW-0238">DNA-binding</keyword>
<dbReference type="Proteomes" id="UP000283509">
    <property type="component" value="Unassembled WGS sequence"/>
</dbReference>
<dbReference type="SMART" id="SM00430">
    <property type="entry name" value="HOLI"/>
    <property type="match status" value="1"/>
</dbReference>
<dbReference type="InterPro" id="IPR050234">
    <property type="entry name" value="Nuclear_hormone_rcpt_NR1"/>
</dbReference>
<proteinExistence type="predicted"/>
<feature type="region of interest" description="Disordered" evidence="9">
    <location>
        <begin position="536"/>
        <end position="582"/>
    </location>
</feature>
<dbReference type="Pfam" id="PF00104">
    <property type="entry name" value="Hormone_recep"/>
    <property type="match status" value="1"/>
</dbReference>
<feature type="compositionally biased region" description="Basic residues" evidence="9">
    <location>
        <begin position="667"/>
        <end position="681"/>
    </location>
</feature>
<feature type="compositionally biased region" description="Low complexity" evidence="9">
    <location>
        <begin position="844"/>
        <end position="864"/>
    </location>
</feature>
<dbReference type="PROSITE" id="PS51030">
    <property type="entry name" value="NUCLEAR_REC_DBD_2"/>
    <property type="match status" value="1"/>
</dbReference>
<dbReference type="PANTHER" id="PTHR24082">
    <property type="entry name" value="NUCLEAR HORMONE RECEPTOR"/>
    <property type="match status" value="1"/>
</dbReference>
<dbReference type="EMBL" id="QCYY01001252">
    <property type="protein sequence ID" value="ROT79378.1"/>
    <property type="molecule type" value="Genomic_DNA"/>
</dbReference>
<sequence>MVSGFVAYVLGSPVRVCALLDRVFVSFVRGLVDSRLTGCGVKALFFCGDALAAAVPVLTFLGDAFALSSSAFLRPPEKSLIISLLTTRLALTHALTQYSRSVGMHLVAKPKHVTAEMTGVNIGWSVVPVTGGRWRPWNLLASVGKHRCQRGRAGNAYILPDKVMTTMMVGGGGFGGGGGLGVGRRGLSPPSGASNHTQRHSSPQPPLSPAPGRHGNKACGVCGDVAKSMHFGGLSCDSCKAFFRRSVQNNAYKGFTCPYEKKCVIAVSSRKACQYCRFHKCLNIGMEKGWVMSEDERRKMMQQRQEKKLKADQKKHHETKDIDKYSLSEEDNTEIQIIVSLYRKAYQDVPYDSSCQNDGAAGVMSPWMTFCKRIGYFFSLFREFTELPSGDQATLMKTAITSACIIMGSVVYDSSTGKWPGKPITRSGFVPNVSSQNVKQLVPSDLMSRVEQFFRKFQQICPDETMAMILILVTLYSSELIGLEAKETIQALQDRYTRILHHYVAWKYKEKSHMMFPKVLVSLADIRELSERTCQMRIQQGSSSSNQNITSLLPKSNPQDSSSTPMETCQSEEAALDSTDSGMVNVKEEFDVDCNSALNTAAAHKRARLEATGSARDHTYQKILQKVMDQMHSSLHLRAPQLLPIVIHIVKKIKAEGGGIEDSSHTTKTHHVKQPRGGTKRRQVEVKQEQIEEDCNAQFSQDLPNSDLNDPMSPDIHHTPHFNLSQQLQQDLHPPQTQILHQQQFIPPSTDINLGYPASPMDSTDSFDMLPTSPLHCQNSNMSPNLMLSANHTADVRLSPQVPLMAPVAPYTPPSVVTSSPMPVQQSEVFPVADMPLPSPMAAPSPYSDTSSSSPPESSQSPLSELFTEELSDVEIDVLTQLMDYVCNSNLENVSSIKEIIPEHLLTELQTKLCTYSLKQE</sequence>
<evidence type="ECO:0000313" key="13">
    <source>
        <dbReference type="Proteomes" id="UP000283509"/>
    </source>
</evidence>
<dbReference type="InterPro" id="IPR001628">
    <property type="entry name" value="Znf_hrmn_rcpt"/>
</dbReference>
<dbReference type="PROSITE" id="PS00031">
    <property type="entry name" value="NUCLEAR_REC_DBD_1"/>
    <property type="match status" value="1"/>
</dbReference>
<accession>A0A423TSG2</accession>
<feature type="compositionally biased region" description="Polar residues" evidence="9">
    <location>
        <begin position="191"/>
        <end position="202"/>
    </location>
</feature>
<feature type="compositionally biased region" description="Polar residues" evidence="9">
    <location>
        <begin position="536"/>
        <end position="571"/>
    </location>
</feature>
<evidence type="ECO:0000256" key="5">
    <source>
        <dbReference type="ARBA" id="ARBA00023125"/>
    </source>
</evidence>
<feature type="region of interest" description="Disordered" evidence="9">
    <location>
        <begin position="180"/>
        <end position="213"/>
    </location>
</feature>
<reference evidence="12 13" key="1">
    <citation type="submission" date="2018-04" db="EMBL/GenBank/DDBJ databases">
        <authorList>
            <person name="Zhang X."/>
            <person name="Yuan J."/>
            <person name="Li F."/>
            <person name="Xiang J."/>
        </authorList>
    </citation>
    <scope>NUCLEOTIDE SEQUENCE [LARGE SCALE GENOMIC DNA]</scope>
    <source>
        <tissue evidence="12">Muscle</tissue>
    </source>
</reference>
<keyword evidence="6" id="KW-0804">Transcription</keyword>
<dbReference type="GO" id="GO:0045944">
    <property type="term" value="P:positive regulation of transcription by RNA polymerase II"/>
    <property type="evidence" value="ECO:0007669"/>
    <property type="project" value="TreeGrafter"/>
</dbReference>
<dbReference type="InterPro" id="IPR013088">
    <property type="entry name" value="Znf_NHR/GATA"/>
</dbReference>
<reference evidence="12 13" key="2">
    <citation type="submission" date="2019-01" db="EMBL/GenBank/DDBJ databases">
        <title>The decoding of complex shrimp genome reveals the adaptation for benthos swimmer, frequently molting mechanism and breeding impact on genome.</title>
        <authorList>
            <person name="Sun Y."/>
            <person name="Gao Y."/>
            <person name="Yu Y."/>
        </authorList>
    </citation>
    <scope>NUCLEOTIDE SEQUENCE [LARGE SCALE GENOMIC DNA]</scope>
    <source>
        <tissue evidence="12">Muscle</tissue>
    </source>
</reference>
<dbReference type="GO" id="GO:0004879">
    <property type="term" value="F:nuclear receptor activity"/>
    <property type="evidence" value="ECO:0007669"/>
    <property type="project" value="TreeGrafter"/>
</dbReference>
<feature type="region of interest" description="Disordered" evidence="9">
    <location>
        <begin position="836"/>
        <end position="865"/>
    </location>
</feature>
<feature type="region of interest" description="Disordered" evidence="9">
    <location>
        <begin position="658"/>
        <end position="682"/>
    </location>
</feature>
<keyword evidence="7 12" id="KW-0675">Receptor</keyword>
<keyword evidence="2" id="KW-0863">Zinc-finger</keyword>
<evidence type="ECO:0000256" key="9">
    <source>
        <dbReference type="SAM" id="MobiDB-lite"/>
    </source>
</evidence>
<evidence type="ECO:0000256" key="3">
    <source>
        <dbReference type="ARBA" id="ARBA00022833"/>
    </source>
</evidence>
<feature type="region of interest" description="Disordered" evidence="9">
    <location>
        <begin position="297"/>
        <end position="321"/>
    </location>
</feature>
<dbReference type="Gene3D" id="3.30.50.10">
    <property type="entry name" value="Erythroid Transcription Factor GATA-1, subunit A"/>
    <property type="match status" value="1"/>
</dbReference>
<dbReference type="Pfam" id="PF00105">
    <property type="entry name" value="zf-C4"/>
    <property type="match status" value="1"/>
</dbReference>
<dbReference type="SMR" id="A0A423TSG2"/>
<evidence type="ECO:0000259" key="10">
    <source>
        <dbReference type="PROSITE" id="PS51030"/>
    </source>
</evidence>
<dbReference type="PROSITE" id="PS51843">
    <property type="entry name" value="NR_LBD"/>
    <property type="match status" value="1"/>
</dbReference>
<dbReference type="InterPro" id="IPR035500">
    <property type="entry name" value="NHR-like_dom_sf"/>
</dbReference>
<gene>
    <name evidence="12" type="ORF">C7M84_001897</name>
</gene>
<dbReference type="GO" id="GO:0008270">
    <property type="term" value="F:zinc ion binding"/>
    <property type="evidence" value="ECO:0007669"/>
    <property type="project" value="UniProtKB-KW"/>
</dbReference>
<keyword evidence="1" id="KW-0479">Metal-binding</keyword>
<dbReference type="PANTHER" id="PTHR24082:SF482">
    <property type="entry name" value="NUCLEAR RECEPTOR"/>
    <property type="match status" value="1"/>
</dbReference>
<keyword evidence="13" id="KW-1185">Reference proteome</keyword>
<evidence type="ECO:0000256" key="2">
    <source>
        <dbReference type="ARBA" id="ARBA00022771"/>
    </source>
</evidence>
<dbReference type="GO" id="GO:0000978">
    <property type="term" value="F:RNA polymerase II cis-regulatory region sequence-specific DNA binding"/>
    <property type="evidence" value="ECO:0007669"/>
    <property type="project" value="TreeGrafter"/>
</dbReference>
<dbReference type="SUPFAM" id="SSF48508">
    <property type="entry name" value="Nuclear receptor ligand-binding domain"/>
    <property type="match status" value="1"/>
</dbReference>
<evidence type="ECO:0000256" key="1">
    <source>
        <dbReference type="ARBA" id="ARBA00022723"/>
    </source>
</evidence>
<dbReference type="InterPro" id="IPR000536">
    <property type="entry name" value="Nucl_hrmn_rcpt_lig-bd"/>
</dbReference>
<keyword evidence="4" id="KW-0805">Transcription regulation</keyword>
<evidence type="ECO:0000259" key="11">
    <source>
        <dbReference type="PROSITE" id="PS51843"/>
    </source>
</evidence>
<dbReference type="STRING" id="6689.A0A423TSG2"/>
<keyword evidence="3" id="KW-0862">Zinc</keyword>
<evidence type="ECO:0000256" key="4">
    <source>
        <dbReference type="ARBA" id="ARBA00023015"/>
    </source>
</evidence>
<feature type="compositionally biased region" description="Basic and acidic residues" evidence="9">
    <location>
        <begin position="297"/>
        <end position="312"/>
    </location>
</feature>
<name>A0A423TSG2_PENVA</name>
<organism evidence="12 13">
    <name type="scientific">Penaeus vannamei</name>
    <name type="common">Whiteleg shrimp</name>
    <name type="synonym">Litopenaeus vannamei</name>
    <dbReference type="NCBI Taxonomy" id="6689"/>
    <lineage>
        <taxon>Eukaryota</taxon>
        <taxon>Metazoa</taxon>
        <taxon>Ecdysozoa</taxon>
        <taxon>Arthropoda</taxon>
        <taxon>Crustacea</taxon>
        <taxon>Multicrustacea</taxon>
        <taxon>Malacostraca</taxon>
        <taxon>Eumalacostraca</taxon>
        <taxon>Eucarida</taxon>
        <taxon>Decapoda</taxon>
        <taxon>Dendrobranchiata</taxon>
        <taxon>Penaeoidea</taxon>
        <taxon>Penaeidae</taxon>
        <taxon>Penaeus</taxon>
    </lineage>
</organism>
<evidence type="ECO:0000256" key="8">
    <source>
        <dbReference type="ARBA" id="ARBA00023242"/>
    </source>
</evidence>
<feature type="domain" description="Nuclear receptor" evidence="10">
    <location>
        <begin position="216"/>
        <end position="293"/>
    </location>
</feature>
<dbReference type="GO" id="GO:0030154">
    <property type="term" value="P:cell differentiation"/>
    <property type="evidence" value="ECO:0007669"/>
    <property type="project" value="TreeGrafter"/>
</dbReference>
<dbReference type="AlphaFoldDB" id="A0A423TSG2"/>
<dbReference type="PRINTS" id="PR00047">
    <property type="entry name" value="STROIDFINGER"/>
</dbReference>
<dbReference type="GO" id="GO:0000122">
    <property type="term" value="P:negative regulation of transcription by RNA polymerase II"/>
    <property type="evidence" value="ECO:0007669"/>
    <property type="project" value="TreeGrafter"/>
</dbReference>
<evidence type="ECO:0000256" key="7">
    <source>
        <dbReference type="ARBA" id="ARBA00023170"/>
    </source>
</evidence>
<dbReference type="SUPFAM" id="SSF57716">
    <property type="entry name" value="Glucocorticoid receptor-like (DNA-binding domain)"/>
    <property type="match status" value="1"/>
</dbReference>
<feature type="domain" description="NR LBD" evidence="11">
    <location>
        <begin position="334"/>
        <end position="559"/>
    </location>
</feature>
<evidence type="ECO:0000256" key="6">
    <source>
        <dbReference type="ARBA" id="ARBA00023163"/>
    </source>
</evidence>
<dbReference type="SMART" id="SM00399">
    <property type="entry name" value="ZnF_C4"/>
    <property type="match status" value="1"/>
</dbReference>